<dbReference type="Proteomes" id="UP000327013">
    <property type="component" value="Unassembled WGS sequence"/>
</dbReference>
<proteinExistence type="predicted"/>
<protein>
    <submittedName>
        <fullName evidence="1">Uncharacterized protein</fullName>
    </submittedName>
</protein>
<reference evidence="1 2" key="1">
    <citation type="submission" date="2019-06" db="EMBL/GenBank/DDBJ databases">
        <title>A chromosomal-level reference genome of Carpinus fangiana (Coryloideae, Betulaceae).</title>
        <authorList>
            <person name="Yang X."/>
            <person name="Wang Z."/>
            <person name="Zhang L."/>
            <person name="Hao G."/>
            <person name="Liu J."/>
            <person name="Yang Y."/>
        </authorList>
    </citation>
    <scope>NUCLEOTIDE SEQUENCE [LARGE SCALE GENOMIC DNA]</scope>
    <source>
        <strain evidence="1">Cfa_2016G</strain>
        <tissue evidence="1">Leaf</tissue>
    </source>
</reference>
<organism evidence="1 2">
    <name type="scientific">Carpinus fangiana</name>
    <dbReference type="NCBI Taxonomy" id="176857"/>
    <lineage>
        <taxon>Eukaryota</taxon>
        <taxon>Viridiplantae</taxon>
        <taxon>Streptophyta</taxon>
        <taxon>Embryophyta</taxon>
        <taxon>Tracheophyta</taxon>
        <taxon>Spermatophyta</taxon>
        <taxon>Magnoliopsida</taxon>
        <taxon>eudicotyledons</taxon>
        <taxon>Gunneridae</taxon>
        <taxon>Pentapetalae</taxon>
        <taxon>rosids</taxon>
        <taxon>fabids</taxon>
        <taxon>Fagales</taxon>
        <taxon>Betulaceae</taxon>
        <taxon>Carpinus</taxon>
    </lineage>
</organism>
<dbReference type="AlphaFoldDB" id="A0A5N6KNF6"/>
<sequence>MAGRTRAGYIVAGGFCGEERGSKEGLRRLSSGDGDVILNPRTSVGRRGSCSGGGGQGRQEFGGGAVMIGWRLLQARVFRGHSRLRLGVRASPLAGLQRPVVPFHSRIRRFSQQGAKLAVARGASAAPMLVIHRRGREHVSAPVARFAHAALLQRAGMEYAGLCLLLWVSGTLCGPSLRRREGSWWGRDLDVQESFQPSHECQAFVDARSQELYASSTAPGQSAHDMCSPCCSREILCQSLALQHQPRISAAR</sequence>
<comment type="caution">
    <text evidence="1">The sequence shown here is derived from an EMBL/GenBank/DDBJ whole genome shotgun (WGS) entry which is preliminary data.</text>
</comment>
<accession>A0A5N6KNF6</accession>
<dbReference type="EMBL" id="VIBQ01000009">
    <property type="protein sequence ID" value="KAB8336822.1"/>
    <property type="molecule type" value="Genomic_DNA"/>
</dbReference>
<gene>
    <name evidence="1" type="ORF">FH972_021131</name>
</gene>
<evidence type="ECO:0000313" key="1">
    <source>
        <dbReference type="EMBL" id="KAB8336822.1"/>
    </source>
</evidence>
<keyword evidence="2" id="KW-1185">Reference proteome</keyword>
<evidence type="ECO:0000313" key="2">
    <source>
        <dbReference type="Proteomes" id="UP000327013"/>
    </source>
</evidence>
<name>A0A5N6KNF6_9ROSI</name>